<feature type="signal peptide" evidence="4">
    <location>
        <begin position="1"/>
        <end position="19"/>
    </location>
</feature>
<evidence type="ECO:0000259" key="5">
    <source>
        <dbReference type="Pfam" id="PF00291"/>
    </source>
</evidence>
<dbReference type="GO" id="GO:0044272">
    <property type="term" value="P:sulfur compound biosynthetic process"/>
    <property type="evidence" value="ECO:0007669"/>
    <property type="project" value="UniProtKB-ARBA"/>
</dbReference>
<evidence type="ECO:0000256" key="4">
    <source>
        <dbReference type="SAM" id="SignalP"/>
    </source>
</evidence>
<dbReference type="CDD" id="cd01561">
    <property type="entry name" value="CBS_like"/>
    <property type="match status" value="1"/>
</dbReference>
<dbReference type="FunFam" id="3.40.50.1100:FF:000003">
    <property type="entry name" value="Cystathionine beta-synthase"/>
    <property type="match status" value="1"/>
</dbReference>
<dbReference type="Pfam" id="PF00291">
    <property type="entry name" value="PALP"/>
    <property type="match status" value="1"/>
</dbReference>
<dbReference type="InterPro" id="IPR001926">
    <property type="entry name" value="TrpB-like_PALP"/>
</dbReference>
<name>A0A7S2KVQ0_9STRA</name>
<gene>
    <name evidence="6" type="ORF">SMAR0320_LOCUS5320</name>
</gene>
<comment type="similarity">
    <text evidence="2">Belongs to the cysteine synthase/cystathionine beta-synthase family.</text>
</comment>
<evidence type="ECO:0000256" key="3">
    <source>
        <dbReference type="ARBA" id="ARBA00022898"/>
    </source>
</evidence>
<organism evidence="6">
    <name type="scientific">Skeletonema marinoi</name>
    <dbReference type="NCBI Taxonomy" id="267567"/>
    <lineage>
        <taxon>Eukaryota</taxon>
        <taxon>Sar</taxon>
        <taxon>Stramenopiles</taxon>
        <taxon>Ochrophyta</taxon>
        <taxon>Bacillariophyta</taxon>
        <taxon>Coscinodiscophyceae</taxon>
        <taxon>Thalassiosirophycidae</taxon>
        <taxon>Thalassiosirales</taxon>
        <taxon>Skeletonemataceae</taxon>
        <taxon>Skeletonema</taxon>
        <taxon>Skeletonema marinoi-dohrnii complex</taxon>
    </lineage>
</organism>
<dbReference type="Gene3D" id="3.40.50.1100">
    <property type="match status" value="2"/>
</dbReference>
<dbReference type="GO" id="GO:0009069">
    <property type="term" value="P:serine family amino acid metabolic process"/>
    <property type="evidence" value="ECO:0007669"/>
    <property type="project" value="UniProtKB-ARBA"/>
</dbReference>
<evidence type="ECO:0000256" key="2">
    <source>
        <dbReference type="ARBA" id="ARBA00007103"/>
    </source>
</evidence>
<proteinExistence type="inferred from homology"/>
<feature type="chain" id="PRO_5030724257" description="Tryptophan synthase beta chain-like PALP domain-containing protein" evidence="4">
    <location>
        <begin position="20"/>
        <end position="422"/>
    </location>
</feature>
<keyword evidence="3" id="KW-0663">Pyridoxal phosphate</keyword>
<comment type="cofactor">
    <cofactor evidence="1">
        <name>pyridoxal 5'-phosphate</name>
        <dbReference type="ChEBI" id="CHEBI:597326"/>
    </cofactor>
</comment>
<protein>
    <recommendedName>
        <fullName evidence="5">Tryptophan synthase beta chain-like PALP domain-containing protein</fullName>
    </recommendedName>
</protein>
<dbReference type="GO" id="GO:0006534">
    <property type="term" value="P:cysteine metabolic process"/>
    <property type="evidence" value="ECO:0007669"/>
    <property type="project" value="UniProtKB-ARBA"/>
</dbReference>
<reference evidence="6" key="1">
    <citation type="submission" date="2021-01" db="EMBL/GenBank/DDBJ databases">
        <authorList>
            <person name="Corre E."/>
            <person name="Pelletier E."/>
            <person name="Niang G."/>
            <person name="Scheremetjew M."/>
            <person name="Finn R."/>
            <person name="Kale V."/>
            <person name="Holt S."/>
            <person name="Cochrane G."/>
            <person name="Meng A."/>
            <person name="Brown T."/>
            <person name="Cohen L."/>
        </authorList>
    </citation>
    <scope>NUCLEOTIDE SEQUENCE</scope>
    <source>
        <strain evidence="6">SM1012Den-03</strain>
    </source>
</reference>
<keyword evidence="4" id="KW-0732">Signal</keyword>
<dbReference type="InterPro" id="IPR050214">
    <property type="entry name" value="Cys_Synth/Cystath_Beta-Synth"/>
</dbReference>
<dbReference type="EMBL" id="HBGZ01007468">
    <property type="protein sequence ID" value="CAD9586377.1"/>
    <property type="molecule type" value="Transcribed_RNA"/>
</dbReference>
<feature type="domain" description="Tryptophan synthase beta chain-like PALP" evidence="5">
    <location>
        <begin position="78"/>
        <end position="384"/>
    </location>
</feature>
<sequence>MKFAMKLFLLGASATTASAFLGPTTSSPLSSPTPQLHASLRDIVSGVGTGTSSTSAKPATMMSAKARGEGYGPPLGDISEAVGNTPMVKISNKLCPEGRTIYAKCEYFNPLSSVKDRLALAIIEAAEKDGSLKPGQTVIEATSGNTGIAVAMMCAQRGYPCVITMAEPFSVERRKLMRMLGAKVIVTPKAGKGTGMVEKAKELSEKHGWFLCHQFETEANWKFHYDTTGPEICNDLKSIGSDLDYFVSGYGTGGTFHGTGKYIKENSPDTKIILAEPGAANLIGSGIKTDRNDDGSPAGSHPAFAAHPIQGWTPDFIPLVLEQGLGLQDEMVEIPDGAGVETSQALARNEGILTGISGGATMWAAIETAKKAPEGSVIVAMLPDTGERYLSTPLFASIDADMNEEELEIARSTPNFILEPSA</sequence>
<evidence type="ECO:0000256" key="1">
    <source>
        <dbReference type="ARBA" id="ARBA00001933"/>
    </source>
</evidence>
<evidence type="ECO:0000313" key="6">
    <source>
        <dbReference type="EMBL" id="CAD9586377.1"/>
    </source>
</evidence>
<accession>A0A7S2KVQ0</accession>
<dbReference type="InterPro" id="IPR036052">
    <property type="entry name" value="TrpB-like_PALP_sf"/>
</dbReference>
<dbReference type="SUPFAM" id="SSF53686">
    <property type="entry name" value="Tryptophan synthase beta subunit-like PLP-dependent enzymes"/>
    <property type="match status" value="1"/>
</dbReference>
<dbReference type="PANTHER" id="PTHR10314">
    <property type="entry name" value="CYSTATHIONINE BETA-SYNTHASE"/>
    <property type="match status" value="1"/>
</dbReference>
<dbReference type="AlphaFoldDB" id="A0A7S2KVQ0"/>